<organism evidence="2 3">
    <name type="scientific">Catenovulum maritimum</name>
    <dbReference type="NCBI Taxonomy" id="1513271"/>
    <lineage>
        <taxon>Bacteria</taxon>
        <taxon>Pseudomonadati</taxon>
        <taxon>Pseudomonadota</taxon>
        <taxon>Gammaproteobacteria</taxon>
        <taxon>Alteromonadales</taxon>
        <taxon>Alteromonadaceae</taxon>
        <taxon>Catenovulum</taxon>
    </lineage>
</organism>
<dbReference type="SUPFAM" id="SSF63829">
    <property type="entry name" value="Calcium-dependent phosphotriesterase"/>
    <property type="match status" value="1"/>
</dbReference>
<dbReference type="InterPro" id="IPR015943">
    <property type="entry name" value="WD40/YVTN_repeat-like_dom_sf"/>
</dbReference>
<comment type="caution">
    <text evidence="2">The sequence shown here is derived from an EMBL/GenBank/DDBJ whole genome shotgun (WGS) entry which is preliminary data.</text>
</comment>
<dbReference type="EMBL" id="LAZL01000033">
    <property type="protein sequence ID" value="KMT64053.1"/>
    <property type="molecule type" value="Genomic_DNA"/>
</dbReference>
<name>A0A0J8GTN8_9ALTE</name>
<dbReference type="Gene3D" id="2.130.10.10">
    <property type="entry name" value="YVTN repeat-like/Quinoprotein amine dehydrogenase"/>
    <property type="match status" value="1"/>
</dbReference>
<evidence type="ECO:0000313" key="2">
    <source>
        <dbReference type="EMBL" id="KMT64053.1"/>
    </source>
</evidence>
<evidence type="ECO:0008006" key="4">
    <source>
        <dbReference type="Google" id="ProtNLM"/>
    </source>
</evidence>
<evidence type="ECO:0000256" key="1">
    <source>
        <dbReference type="SAM" id="SignalP"/>
    </source>
</evidence>
<dbReference type="OrthoDB" id="9770043at2"/>
<keyword evidence="1" id="KW-0732">Signal</keyword>
<sequence length="881" mass="95194">MNYAKQKMRDSGLKLLTCAMIVSSLAACGGGEGENTSLPTVGQQLSDSEKDRYYVPLEFYNYVFFDKSQFSGLKYQYPENFDGELRAEDRTNIIADSFPGDVHYARFIVSGIATNATAELKVTGAEFALDPATGIFDETTYEDDLSKLSFQSGGATVSNGDWVWLKFDAPSQYSQSGSIASHSVLIELGNQVNPLTGEVLVEKDTDTGLAILYDPTTGEIIEDETIGVTKPIGTKVAFISAINPMENAKPLSFEFKDSVGQSAVSADTYVVTNSVNVTSITEQLIEETNDRSLLTYKFEGLTAASAPISIIGAGEYCIVPRGSVECGAWQTAESTIKPLEQVKVKVKASATKLAEVSARLVIGEGDHSACLTQAEIDADSAIQADYQQRLGEWESTEATREELEGDAFIPSEPPLVYDNEQMVCDILTVATLGDIELNKALMFPPQNSFTTANKILAYGYVDLRESAESSTQFNKLELSGSAGTSNLLDTNCNQEQTRCLWEAELDLVDGINDFNVSFDTNVGEPVEVAFSVTKGLDDEGFPSSVTYPAMHEMNSVRDITIDRANNRLLALESQFRAAKIVGIDLETGNRVILKDLSKEPENYANTYGIQVDPANERVLVSVRSGGHFIQAFDLATFTGIEFSKKGGTGEGTTPFNIPGQMDIDEVNDRLLVTTNNPNSPKGLFSVDLATGDRTVISQDSAPFGAAFDKDNNRYLAMVGDSAQPIGTIDIVTPIQTKQDYHFLGSHSFSDADSIAVASWSNLETFESIQAKYEGNYMPEAGNGFALVIDRPNLTIHKIALEDGSASVFSSYDLNSPELSVPSSENGFAFVAGGNDGNGYGLEAIVIEGGLGYAVAVDNERDAIYGIDLRTGTRVYISKSAK</sequence>
<accession>A0A0J8GTN8</accession>
<dbReference type="STRING" id="1513271.XM47_16455"/>
<dbReference type="AlphaFoldDB" id="A0A0J8GTN8"/>
<proteinExistence type="predicted"/>
<evidence type="ECO:0000313" key="3">
    <source>
        <dbReference type="Proteomes" id="UP000037600"/>
    </source>
</evidence>
<feature type="chain" id="PRO_5005298732" description="Phytase-like domain-containing protein" evidence="1">
    <location>
        <begin position="27"/>
        <end position="881"/>
    </location>
</feature>
<keyword evidence="3" id="KW-1185">Reference proteome</keyword>
<gene>
    <name evidence="2" type="ORF">XM47_16455</name>
</gene>
<dbReference type="SUPFAM" id="SSF63825">
    <property type="entry name" value="YWTD domain"/>
    <property type="match status" value="1"/>
</dbReference>
<dbReference type="PROSITE" id="PS51257">
    <property type="entry name" value="PROKAR_LIPOPROTEIN"/>
    <property type="match status" value="1"/>
</dbReference>
<reference evidence="2 3" key="1">
    <citation type="submission" date="2015-04" db="EMBL/GenBank/DDBJ databases">
        <title>Draft Genome Sequence of the Novel Agar-Digesting Marine Bacterium Q1.</title>
        <authorList>
            <person name="Li Y."/>
            <person name="Li D."/>
            <person name="Chen G."/>
            <person name="Du Z."/>
        </authorList>
    </citation>
    <scope>NUCLEOTIDE SEQUENCE [LARGE SCALE GENOMIC DNA]</scope>
    <source>
        <strain evidence="2 3">Q1</strain>
    </source>
</reference>
<protein>
    <recommendedName>
        <fullName evidence="4">Phytase-like domain-containing protein</fullName>
    </recommendedName>
</protein>
<dbReference type="Proteomes" id="UP000037600">
    <property type="component" value="Unassembled WGS sequence"/>
</dbReference>
<feature type="signal peptide" evidence="1">
    <location>
        <begin position="1"/>
        <end position="26"/>
    </location>
</feature>